<proteinExistence type="predicted"/>
<feature type="domain" description="GTD-binding" evidence="7">
    <location>
        <begin position="509"/>
        <end position="607"/>
    </location>
</feature>
<feature type="compositionally biased region" description="Basic and acidic residues" evidence="6">
    <location>
        <begin position="699"/>
        <end position="711"/>
    </location>
</feature>
<dbReference type="EMBL" id="EQ973866">
    <property type="protein sequence ID" value="EEF41420.1"/>
    <property type="molecule type" value="Genomic_DNA"/>
</dbReference>
<reference evidence="9" key="1">
    <citation type="journal article" date="2010" name="Nat. Biotechnol.">
        <title>Draft genome sequence of the oilseed species Ricinus communis.</title>
        <authorList>
            <person name="Chan A.P."/>
            <person name="Crabtree J."/>
            <person name="Zhao Q."/>
            <person name="Lorenzi H."/>
            <person name="Orvis J."/>
            <person name="Puiu D."/>
            <person name="Melake-Berhan A."/>
            <person name="Jones K.M."/>
            <person name="Redman J."/>
            <person name="Chen G."/>
            <person name="Cahoon E.B."/>
            <person name="Gedil M."/>
            <person name="Stanke M."/>
            <person name="Haas B.J."/>
            <person name="Wortman J.R."/>
            <person name="Fraser-Liggett C.M."/>
            <person name="Ravel J."/>
            <person name="Rabinowicz P.D."/>
        </authorList>
    </citation>
    <scope>NUCLEOTIDE SEQUENCE [LARGE SCALE GENOMIC DNA]</scope>
    <source>
        <strain evidence="9">cv. Hale</strain>
    </source>
</reference>
<keyword evidence="2" id="KW-0812">Transmembrane</keyword>
<accession>B9S4U6</accession>
<dbReference type="Pfam" id="PF04576">
    <property type="entry name" value="Zein-binding"/>
    <property type="match status" value="1"/>
</dbReference>
<protein>
    <recommendedName>
        <fullName evidence="7">GTD-binding domain-containing protein</fullName>
    </recommendedName>
</protein>
<evidence type="ECO:0000256" key="6">
    <source>
        <dbReference type="SAM" id="MobiDB-lite"/>
    </source>
</evidence>
<dbReference type="AlphaFoldDB" id="B9S4U6"/>
<evidence type="ECO:0000259" key="7">
    <source>
        <dbReference type="PROSITE" id="PS51775"/>
    </source>
</evidence>
<dbReference type="eggNOG" id="ENOG502QPSJ">
    <property type="taxonomic scope" value="Eukaryota"/>
</dbReference>
<dbReference type="STRING" id="3988.B9S4U6"/>
<feature type="compositionally biased region" description="Basic and acidic residues" evidence="6">
    <location>
        <begin position="619"/>
        <end position="628"/>
    </location>
</feature>
<feature type="compositionally biased region" description="Polar residues" evidence="6">
    <location>
        <begin position="712"/>
        <end position="726"/>
    </location>
</feature>
<dbReference type="InterPro" id="IPR039306">
    <property type="entry name" value="MYOB"/>
</dbReference>
<dbReference type="PROSITE" id="PS51775">
    <property type="entry name" value="GTD_BINDING"/>
    <property type="match status" value="1"/>
</dbReference>
<comment type="subcellular location">
    <subcellularLocation>
        <location evidence="1">Membrane</location>
        <topology evidence="1">Single-pass membrane protein</topology>
    </subcellularLocation>
</comment>
<keyword evidence="4" id="KW-0472">Membrane</keyword>
<feature type="coiled-coil region" evidence="5">
    <location>
        <begin position="515"/>
        <end position="609"/>
    </location>
</feature>
<keyword evidence="9" id="KW-1185">Reference proteome</keyword>
<sequence>MDAFSTSFVEIWKNLQAFLIVLEHAACELFLNCLLLIGAVFSYLLTKFARQCELEIPCILCSRLDHILGDEKSGFYCHLLCNNHRSEISSLFSCCIHGNLADGNSMCEECLLSFTRKSKLNPDMDRLFMGKFGFDLSAYSCQNALMRREFVPGSMGVQLCSCCNKPWKSRQNANKLPLAKPPRSGMTLPKIPLPRRLNHHEGLKKMRERFSGSATPGYLGKFGFGPLSPVGYKELKITSESESEIPFSDDGEGCSITRRMKEPKEVPPVTLTNIFHFDANMGCDRGQQANQQNYPSTLPELISMDDFPALSHGIESTGKSERKFHVSQNNNPSVLSELMSLVDAPSLFSVVKGPLESSQWKSADGPGTNSIANRHEEFLKSVTATAGGGVKVDQVANEVASINPIYMNQSEVLKSTISSIENEESAKEPERLKGDTELFVSKNPSAQGVDSISDKGIPVAHQGHGDELQSIDPSNSNGAQTVQETTSMECGLESNDGSSISEIDGEGENVVGRLKKQIENDRKCISALYKELEEERNASAIAANQAMAMITRLQEEKASLHMEALQYLRMMEEQAEYDVEALEKANDLLAEKEKDIQDMEAEIEYFRLQLSDEPVAEAVSDRSHDLKGKSTTLDNSSSTRCAEDVVNVVSSSNDQDNPIDAKSSWTELEDEKFFISQCLKDLERKFRRFAGQDSDSEETVDRGVNKEESLEKANTSILGNGSTSIHPVSGKQNEETDLVNLENEIADLNERLEALENDGNLLEHTVNSLQTGKEGLKFVQEIAHQLQELRKIVMRDRSQFAP</sequence>
<evidence type="ECO:0000313" key="8">
    <source>
        <dbReference type="EMBL" id="EEF41420.1"/>
    </source>
</evidence>
<dbReference type="PANTHER" id="PTHR31448:SF39">
    <property type="entry name" value="MYOSIN-BINDING PROTEIN 4-RELATED"/>
    <property type="match status" value="1"/>
</dbReference>
<evidence type="ECO:0000256" key="5">
    <source>
        <dbReference type="SAM" id="Coils"/>
    </source>
</evidence>
<dbReference type="PANTHER" id="PTHR31448">
    <property type="entry name" value="MYOSIN-BINDING PROTEIN 2"/>
    <property type="match status" value="1"/>
</dbReference>
<evidence type="ECO:0000256" key="3">
    <source>
        <dbReference type="ARBA" id="ARBA00022989"/>
    </source>
</evidence>
<feature type="region of interest" description="Disordered" evidence="6">
    <location>
        <begin position="692"/>
        <end position="733"/>
    </location>
</feature>
<evidence type="ECO:0000313" key="9">
    <source>
        <dbReference type="Proteomes" id="UP000008311"/>
    </source>
</evidence>
<feature type="region of interest" description="Disordered" evidence="6">
    <location>
        <begin position="619"/>
        <end position="638"/>
    </location>
</feature>
<name>B9S4U6_RICCO</name>
<evidence type="ECO:0000256" key="2">
    <source>
        <dbReference type="ARBA" id="ARBA00022692"/>
    </source>
</evidence>
<dbReference type="InParanoid" id="B9S4U6"/>
<evidence type="ECO:0000256" key="4">
    <source>
        <dbReference type="ARBA" id="ARBA00023136"/>
    </source>
</evidence>
<feature type="region of interest" description="Disordered" evidence="6">
    <location>
        <begin position="174"/>
        <end position="193"/>
    </location>
</feature>
<evidence type="ECO:0000256" key="1">
    <source>
        <dbReference type="ARBA" id="ARBA00004167"/>
    </source>
</evidence>
<dbReference type="Proteomes" id="UP000008311">
    <property type="component" value="Unassembled WGS sequence"/>
</dbReference>
<keyword evidence="3" id="KW-1133">Transmembrane helix</keyword>
<organism evidence="8 9">
    <name type="scientific">Ricinus communis</name>
    <name type="common">Castor bean</name>
    <dbReference type="NCBI Taxonomy" id="3988"/>
    <lineage>
        <taxon>Eukaryota</taxon>
        <taxon>Viridiplantae</taxon>
        <taxon>Streptophyta</taxon>
        <taxon>Embryophyta</taxon>
        <taxon>Tracheophyta</taxon>
        <taxon>Spermatophyta</taxon>
        <taxon>Magnoliopsida</taxon>
        <taxon>eudicotyledons</taxon>
        <taxon>Gunneridae</taxon>
        <taxon>Pentapetalae</taxon>
        <taxon>rosids</taxon>
        <taxon>fabids</taxon>
        <taxon>Malpighiales</taxon>
        <taxon>Euphorbiaceae</taxon>
        <taxon>Acalyphoideae</taxon>
        <taxon>Acalypheae</taxon>
        <taxon>Ricinus</taxon>
    </lineage>
</organism>
<dbReference type="GO" id="GO:0016020">
    <property type="term" value="C:membrane"/>
    <property type="evidence" value="ECO:0007669"/>
    <property type="project" value="UniProtKB-SubCell"/>
</dbReference>
<gene>
    <name evidence="8" type="ORF">RCOM_0992860</name>
</gene>
<keyword evidence="5" id="KW-0175">Coiled coil</keyword>
<dbReference type="GO" id="GO:0080115">
    <property type="term" value="F:myosin XI tail binding"/>
    <property type="evidence" value="ECO:0007669"/>
    <property type="project" value="UniProtKB-ARBA"/>
</dbReference>
<dbReference type="InterPro" id="IPR007656">
    <property type="entry name" value="GTD-bd"/>
</dbReference>
<feature type="compositionally biased region" description="Polar residues" evidence="6">
    <location>
        <begin position="629"/>
        <end position="638"/>
    </location>
</feature>